<feature type="domain" description="Histidine kinase" evidence="6">
    <location>
        <begin position="201"/>
        <end position="427"/>
    </location>
</feature>
<keyword evidence="5" id="KW-0418">Kinase</keyword>
<evidence type="ECO:0000313" key="7">
    <source>
        <dbReference type="EMBL" id="MBO0947854.1"/>
    </source>
</evidence>
<evidence type="ECO:0000256" key="1">
    <source>
        <dbReference type="ARBA" id="ARBA00000085"/>
    </source>
</evidence>
<comment type="caution">
    <text evidence="7">The sequence shown here is derived from an EMBL/GenBank/DDBJ whole genome shotgun (WGS) entry which is preliminary data.</text>
</comment>
<reference evidence="7 8" key="1">
    <citation type="submission" date="2021-03" db="EMBL/GenBank/DDBJ databases">
        <title>Fibrella sp. HMF5405 genome sequencing and assembly.</title>
        <authorList>
            <person name="Kang H."/>
            <person name="Kim H."/>
            <person name="Bae S."/>
            <person name="Joh K."/>
        </authorList>
    </citation>
    <scope>NUCLEOTIDE SEQUENCE [LARGE SCALE GENOMIC DNA]</scope>
    <source>
        <strain evidence="7 8">HMF5405</strain>
    </source>
</reference>
<keyword evidence="4" id="KW-0808">Transferase</keyword>
<dbReference type="SUPFAM" id="SSF47384">
    <property type="entry name" value="Homodimeric domain of signal transducing histidine kinase"/>
    <property type="match status" value="1"/>
</dbReference>
<proteinExistence type="predicted"/>
<dbReference type="EC" id="2.7.13.3" evidence="2"/>
<keyword evidence="8" id="KW-1185">Reference proteome</keyword>
<dbReference type="PANTHER" id="PTHR43304">
    <property type="entry name" value="PHYTOCHROME-LIKE PROTEIN CPH1"/>
    <property type="match status" value="1"/>
</dbReference>
<dbReference type="PRINTS" id="PR00344">
    <property type="entry name" value="BCTRLSENSOR"/>
</dbReference>
<evidence type="ECO:0000259" key="6">
    <source>
        <dbReference type="PROSITE" id="PS50109"/>
    </source>
</evidence>
<dbReference type="Pfam" id="PF02518">
    <property type="entry name" value="HATPase_c"/>
    <property type="match status" value="1"/>
</dbReference>
<dbReference type="CDD" id="cd00082">
    <property type="entry name" value="HisKA"/>
    <property type="match status" value="1"/>
</dbReference>
<accession>A0ABS3JCX5</accession>
<keyword evidence="3" id="KW-0597">Phosphoprotein</keyword>
<dbReference type="PROSITE" id="PS50109">
    <property type="entry name" value="HIS_KIN"/>
    <property type="match status" value="1"/>
</dbReference>
<dbReference type="Gene3D" id="3.30.565.10">
    <property type="entry name" value="Histidine kinase-like ATPase, C-terminal domain"/>
    <property type="match status" value="1"/>
</dbReference>
<evidence type="ECO:0000256" key="4">
    <source>
        <dbReference type="ARBA" id="ARBA00022679"/>
    </source>
</evidence>
<dbReference type="SUPFAM" id="SSF55781">
    <property type="entry name" value="GAF domain-like"/>
    <property type="match status" value="1"/>
</dbReference>
<dbReference type="InterPro" id="IPR005467">
    <property type="entry name" value="His_kinase_dom"/>
</dbReference>
<dbReference type="InterPro" id="IPR036097">
    <property type="entry name" value="HisK_dim/P_sf"/>
</dbReference>
<dbReference type="Pfam" id="PF00512">
    <property type="entry name" value="HisKA"/>
    <property type="match status" value="1"/>
</dbReference>
<protein>
    <recommendedName>
        <fullName evidence="2">histidine kinase</fullName>
        <ecNumber evidence="2">2.7.13.3</ecNumber>
    </recommendedName>
</protein>
<evidence type="ECO:0000256" key="3">
    <source>
        <dbReference type="ARBA" id="ARBA00022553"/>
    </source>
</evidence>
<dbReference type="SMART" id="SM00065">
    <property type="entry name" value="GAF"/>
    <property type="match status" value="1"/>
</dbReference>
<dbReference type="EMBL" id="JAFMYW010000001">
    <property type="protein sequence ID" value="MBO0947854.1"/>
    <property type="molecule type" value="Genomic_DNA"/>
</dbReference>
<sequence>MAQSDIDFGKDIERVMRIPLITTLLDVVCQTTGMGFAAVARVTEDKWIACSVRDDIQFGLVPGDELLIATTICNEIRDNQQPVIIDNVQANEAFRNHHTPKMYGFQSYISFPIVLKTGEFFGTLCAIDPSPIQLNNAKTVGMFTLFADLISMHLQQSELLEQTIDQADTLAQQVQERTSELRESVYYLQRSNQNLQQFAQIASHDLQEPLRKIQSFGDILQAKWGTQLGDDVDLLMRMQQAAKRMSSLIKDLLVYSRILTRQEDPASISLNQVVADVLKMLEINISEANAQVTVTALPVVQGDSKQLEQLFQNLLSNALKFRRKGIPSQITVGSQPISAADLPDLIKPIKKVAMYHRVQVSDNGIGFDGKYVDRMFQVFQRLHSKNEFTGTGIGLAICEKVVNNHGGIITATSQPGSGSTFSVYLPG</sequence>
<dbReference type="SUPFAM" id="SSF55874">
    <property type="entry name" value="ATPase domain of HSP90 chaperone/DNA topoisomerase II/histidine kinase"/>
    <property type="match status" value="1"/>
</dbReference>
<dbReference type="InterPro" id="IPR004358">
    <property type="entry name" value="Sig_transdc_His_kin-like_C"/>
</dbReference>
<evidence type="ECO:0000256" key="2">
    <source>
        <dbReference type="ARBA" id="ARBA00012438"/>
    </source>
</evidence>
<dbReference type="Gene3D" id="1.10.287.130">
    <property type="match status" value="1"/>
</dbReference>
<dbReference type="Proteomes" id="UP000664628">
    <property type="component" value="Unassembled WGS sequence"/>
</dbReference>
<dbReference type="InterPro" id="IPR052162">
    <property type="entry name" value="Sensor_kinase/Photoreceptor"/>
</dbReference>
<dbReference type="InterPro" id="IPR003661">
    <property type="entry name" value="HisK_dim/P_dom"/>
</dbReference>
<comment type="catalytic activity">
    <reaction evidence="1">
        <text>ATP + protein L-histidine = ADP + protein N-phospho-L-histidine.</text>
        <dbReference type="EC" id="2.7.13.3"/>
    </reaction>
</comment>
<dbReference type="InterPro" id="IPR003594">
    <property type="entry name" value="HATPase_dom"/>
</dbReference>
<dbReference type="InterPro" id="IPR003018">
    <property type="entry name" value="GAF"/>
</dbReference>
<evidence type="ECO:0000313" key="8">
    <source>
        <dbReference type="Proteomes" id="UP000664628"/>
    </source>
</evidence>
<dbReference type="InterPro" id="IPR029016">
    <property type="entry name" value="GAF-like_dom_sf"/>
</dbReference>
<evidence type="ECO:0000256" key="5">
    <source>
        <dbReference type="ARBA" id="ARBA00022777"/>
    </source>
</evidence>
<name>A0ABS3JCX5_9BACT</name>
<dbReference type="SMART" id="SM00388">
    <property type="entry name" value="HisKA"/>
    <property type="match status" value="1"/>
</dbReference>
<dbReference type="PANTHER" id="PTHR43304:SF1">
    <property type="entry name" value="PAC DOMAIN-CONTAINING PROTEIN"/>
    <property type="match status" value="1"/>
</dbReference>
<dbReference type="Pfam" id="PF01590">
    <property type="entry name" value="GAF"/>
    <property type="match status" value="1"/>
</dbReference>
<organism evidence="7 8">
    <name type="scientific">Fibrella forsythiae</name>
    <dbReference type="NCBI Taxonomy" id="2817061"/>
    <lineage>
        <taxon>Bacteria</taxon>
        <taxon>Pseudomonadati</taxon>
        <taxon>Bacteroidota</taxon>
        <taxon>Cytophagia</taxon>
        <taxon>Cytophagales</taxon>
        <taxon>Spirosomataceae</taxon>
        <taxon>Fibrella</taxon>
    </lineage>
</organism>
<dbReference type="InterPro" id="IPR036890">
    <property type="entry name" value="HATPase_C_sf"/>
</dbReference>
<dbReference type="SMART" id="SM00387">
    <property type="entry name" value="HATPase_c"/>
    <property type="match status" value="1"/>
</dbReference>
<dbReference type="RefSeq" id="WP_207327749.1">
    <property type="nucleotide sequence ID" value="NZ_JAFMYW010000001.1"/>
</dbReference>
<gene>
    <name evidence="7" type="ORF">J2I46_04625</name>
</gene>
<dbReference type="Gene3D" id="3.30.450.40">
    <property type="match status" value="1"/>
</dbReference>